<comment type="function">
    <text evidence="7">RNA helicase.</text>
</comment>
<dbReference type="GO" id="GO:0005524">
    <property type="term" value="F:ATP binding"/>
    <property type="evidence" value="ECO:0007669"/>
    <property type="project" value="UniProtKB-UniRule"/>
</dbReference>
<accession>A0A7E4VX70</accession>
<feature type="domain" description="Helicase ATP-binding" evidence="9">
    <location>
        <begin position="192"/>
        <end position="353"/>
    </location>
</feature>
<keyword evidence="1 7" id="KW-0547">Nucleotide-binding</keyword>
<feature type="compositionally biased region" description="Basic and acidic residues" evidence="8">
    <location>
        <begin position="113"/>
        <end position="131"/>
    </location>
</feature>
<evidence type="ECO:0000313" key="12">
    <source>
        <dbReference type="Proteomes" id="UP000492821"/>
    </source>
</evidence>
<dbReference type="Pfam" id="PF00271">
    <property type="entry name" value="Helicase_C"/>
    <property type="match status" value="1"/>
</dbReference>
<feature type="domain" description="Helicase C-terminal" evidence="10">
    <location>
        <begin position="415"/>
        <end position="564"/>
    </location>
</feature>
<dbReference type="SMART" id="SM00490">
    <property type="entry name" value="HELICc"/>
    <property type="match status" value="1"/>
</dbReference>
<feature type="compositionally biased region" description="Basic residues" evidence="8">
    <location>
        <begin position="1"/>
        <end position="13"/>
    </location>
</feature>
<dbReference type="Gene3D" id="3.40.50.300">
    <property type="entry name" value="P-loop containing nucleotide triphosphate hydrolases"/>
    <property type="match status" value="2"/>
</dbReference>
<dbReference type="InterPro" id="IPR014001">
    <property type="entry name" value="Helicase_ATP-bd"/>
</dbReference>
<feature type="region of interest" description="Disordered" evidence="8">
    <location>
        <begin position="1"/>
        <end position="26"/>
    </location>
</feature>
<sequence>MAKLQIRKKKAKRAPVINANAPPPPEEDAAFSLESMIEEIDPSQVVGLNLKTFVPTKRKLEPEGVEAKKAKVESEPVVEEPKKEETKVKKVVKKAPKKAKKAAKVAPVAVADDGPKTRKEKKKERLKEKQKQLKATKAVKVIEKAEVAAAAEKENDLDMSAWDRFYLPPEIIKGLRSMKYTAPTEIQELTIPAAMLKRVDILGAAETGSGKTMAFAIPFASILVQDEPKEGIRALILAPTRELANQIYHEVSKLVAFTPLTVLPLFGGLCVQKQERLLKRKPAICIATPGRFWSLVESSEYLEDMSNLDFVIIDEMDRMVETGHFAELELILERIHSIGNKRLQTLAFSATLSFVHVPVKRAGKVLAPMSREQKIAQLVQLGGLRSNHKVIDLNASSTTPKTLVETRINCADLLDKDAKVYYLLKRYTGRTLIFANSIDGARRLCNLLKTMDIEPVPALLHAKMQQRARLKHLERFATTPNAILIATDVAARGLDIKGIENVIHYQIPRTAEGYVHRSGRTARISNKGIAILMVDPLEVSYYRRICQNLQKDKDFPVFDIDAPTMFNAAKERTRLATFVEQLQHRLVKITTGEAWNRRAASEADIEEIIKHGGYNEDDALEGEDPATMIRRDLKNSTAQLKALLRQPLSSATGQTVERTSAIEATPLAKPALSTKLFRAKNKAKKGKK</sequence>
<feature type="region of interest" description="Disordered" evidence="8">
    <location>
        <begin position="61"/>
        <end position="86"/>
    </location>
</feature>
<dbReference type="EC" id="3.6.4.13" evidence="7"/>
<evidence type="ECO:0000256" key="6">
    <source>
        <dbReference type="PROSITE-ProRule" id="PRU00552"/>
    </source>
</evidence>
<evidence type="ECO:0000256" key="2">
    <source>
        <dbReference type="ARBA" id="ARBA00022801"/>
    </source>
</evidence>
<keyword evidence="5 7" id="KW-0694">RNA-binding</keyword>
<evidence type="ECO:0000313" key="13">
    <source>
        <dbReference type="WBParaSite" id="Pan_g4645.t1"/>
    </source>
</evidence>
<evidence type="ECO:0000256" key="5">
    <source>
        <dbReference type="ARBA" id="ARBA00022884"/>
    </source>
</evidence>
<dbReference type="Pfam" id="PF00270">
    <property type="entry name" value="DEAD"/>
    <property type="match status" value="1"/>
</dbReference>
<dbReference type="InterPro" id="IPR027417">
    <property type="entry name" value="P-loop_NTPase"/>
</dbReference>
<keyword evidence="12" id="KW-1185">Reference proteome</keyword>
<comment type="domain">
    <text evidence="7">The Q motif is unique to and characteristic of the DEAD box family of RNA helicases and controls ATP binding and hydrolysis.</text>
</comment>
<feature type="region of interest" description="Disordered" evidence="8">
    <location>
        <begin position="106"/>
        <end position="131"/>
    </location>
</feature>
<keyword evidence="3 7" id="KW-0347">Helicase</keyword>
<dbReference type="InterPro" id="IPR014014">
    <property type="entry name" value="RNA_helicase_DEAD_Q_motif"/>
</dbReference>
<dbReference type="PANTHER" id="PTHR24031">
    <property type="entry name" value="RNA HELICASE"/>
    <property type="match status" value="1"/>
</dbReference>
<evidence type="ECO:0000259" key="9">
    <source>
        <dbReference type="PROSITE" id="PS51192"/>
    </source>
</evidence>
<evidence type="ECO:0000256" key="4">
    <source>
        <dbReference type="ARBA" id="ARBA00022840"/>
    </source>
</evidence>
<dbReference type="InterPro" id="IPR011545">
    <property type="entry name" value="DEAD/DEAH_box_helicase_dom"/>
</dbReference>
<keyword evidence="2 7" id="KW-0378">Hydrolase</keyword>
<name>A0A7E4VX70_PANRE</name>
<evidence type="ECO:0000256" key="3">
    <source>
        <dbReference type="ARBA" id="ARBA00022806"/>
    </source>
</evidence>
<dbReference type="GO" id="GO:0016787">
    <property type="term" value="F:hydrolase activity"/>
    <property type="evidence" value="ECO:0007669"/>
    <property type="project" value="UniProtKB-KW"/>
</dbReference>
<dbReference type="PROSITE" id="PS51195">
    <property type="entry name" value="Q_MOTIF"/>
    <property type="match status" value="1"/>
</dbReference>
<evidence type="ECO:0000259" key="10">
    <source>
        <dbReference type="PROSITE" id="PS51194"/>
    </source>
</evidence>
<reference evidence="12" key="1">
    <citation type="journal article" date="2013" name="Genetics">
        <title>The draft genome and transcriptome of Panagrellus redivivus are shaped by the harsh demands of a free-living lifestyle.</title>
        <authorList>
            <person name="Srinivasan J."/>
            <person name="Dillman A.R."/>
            <person name="Macchietto M.G."/>
            <person name="Heikkinen L."/>
            <person name="Lakso M."/>
            <person name="Fracchia K.M."/>
            <person name="Antoshechkin I."/>
            <person name="Mortazavi A."/>
            <person name="Wong G."/>
            <person name="Sternberg P.W."/>
        </authorList>
    </citation>
    <scope>NUCLEOTIDE SEQUENCE [LARGE SCALE GENOMIC DNA]</scope>
    <source>
        <strain evidence="12">MT8872</strain>
    </source>
</reference>
<comment type="catalytic activity">
    <reaction evidence="7">
        <text>ATP + H2O = ADP + phosphate + H(+)</text>
        <dbReference type="Rhea" id="RHEA:13065"/>
        <dbReference type="ChEBI" id="CHEBI:15377"/>
        <dbReference type="ChEBI" id="CHEBI:15378"/>
        <dbReference type="ChEBI" id="CHEBI:30616"/>
        <dbReference type="ChEBI" id="CHEBI:43474"/>
        <dbReference type="ChEBI" id="CHEBI:456216"/>
        <dbReference type="EC" id="3.6.4.13"/>
    </reaction>
</comment>
<feature type="domain" description="DEAD-box RNA helicase Q" evidence="11">
    <location>
        <begin position="160"/>
        <end position="188"/>
    </location>
</feature>
<protein>
    <recommendedName>
        <fullName evidence="7">ATP-dependent RNA helicase</fullName>
        <ecNumber evidence="7">3.6.4.13</ecNumber>
    </recommendedName>
</protein>
<reference evidence="13" key="2">
    <citation type="submission" date="2020-10" db="UniProtKB">
        <authorList>
            <consortium name="WormBaseParasite"/>
        </authorList>
    </citation>
    <scope>IDENTIFICATION</scope>
</reference>
<dbReference type="CDD" id="cd18787">
    <property type="entry name" value="SF2_C_DEAD"/>
    <property type="match status" value="1"/>
</dbReference>
<dbReference type="GO" id="GO:0003723">
    <property type="term" value="F:RNA binding"/>
    <property type="evidence" value="ECO:0007669"/>
    <property type="project" value="UniProtKB-UniRule"/>
</dbReference>
<keyword evidence="4 7" id="KW-0067">ATP-binding</keyword>
<evidence type="ECO:0000259" key="11">
    <source>
        <dbReference type="PROSITE" id="PS51195"/>
    </source>
</evidence>
<proteinExistence type="inferred from homology"/>
<dbReference type="AlphaFoldDB" id="A0A7E4VX70"/>
<dbReference type="Proteomes" id="UP000492821">
    <property type="component" value="Unassembled WGS sequence"/>
</dbReference>
<evidence type="ECO:0000256" key="1">
    <source>
        <dbReference type="ARBA" id="ARBA00022741"/>
    </source>
</evidence>
<dbReference type="WBParaSite" id="Pan_g4645.t1">
    <property type="protein sequence ID" value="Pan_g4645.t1"/>
    <property type="gene ID" value="Pan_g4645"/>
</dbReference>
<comment type="similarity">
    <text evidence="7">Belongs to the DEAD box helicase family.</text>
</comment>
<evidence type="ECO:0000256" key="7">
    <source>
        <dbReference type="RuleBase" id="RU365068"/>
    </source>
</evidence>
<dbReference type="GO" id="GO:0003724">
    <property type="term" value="F:RNA helicase activity"/>
    <property type="evidence" value="ECO:0007669"/>
    <property type="project" value="UniProtKB-EC"/>
</dbReference>
<dbReference type="InterPro" id="IPR001650">
    <property type="entry name" value="Helicase_C-like"/>
</dbReference>
<evidence type="ECO:0000256" key="8">
    <source>
        <dbReference type="SAM" id="MobiDB-lite"/>
    </source>
</evidence>
<dbReference type="SUPFAM" id="SSF52540">
    <property type="entry name" value="P-loop containing nucleoside triphosphate hydrolases"/>
    <property type="match status" value="1"/>
</dbReference>
<dbReference type="SMART" id="SM00487">
    <property type="entry name" value="DEXDc"/>
    <property type="match status" value="1"/>
</dbReference>
<feature type="short sequence motif" description="Q motif" evidence="6">
    <location>
        <begin position="160"/>
        <end position="188"/>
    </location>
</feature>
<organism evidence="12 13">
    <name type="scientific">Panagrellus redivivus</name>
    <name type="common">Microworm</name>
    <dbReference type="NCBI Taxonomy" id="6233"/>
    <lineage>
        <taxon>Eukaryota</taxon>
        <taxon>Metazoa</taxon>
        <taxon>Ecdysozoa</taxon>
        <taxon>Nematoda</taxon>
        <taxon>Chromadorea</taxon>
        <taxon>Rhabditida</taxon>
        <taxon>Tylenchina</taxon>
        <taxon>Panagrolaimomorpha</taxon>
        <taxon>Panagrolaimoidea</taxon>
        <taxon>Panagrolaimidae</taxon>
        <taxon>Panagrellus</taxon>
    </lineage>
</organism>
<dbReference type="PROSITE" id="PS51194">
    <property type="entry name" value="HELICASE_CTER"/>
    <property type="match status" value="1"/>
</dbReference>
<dbReference type="PROSITE" id="PS51192">
    <property type="entry name" value="HELICASE_ATP_BIND_1"/>
    <property type="match status" value="1"/>
</dbReference>